<protein>
    <submittedName>
        <fullName evidence="2">Uncharacterized protein</fullName>
    </submittedName>
</protein>
<reference evidence="2" key="1">
    <citation type="submission" date="2023-06" db="EMBL/GenBank/DDBJ databases">
        <title>Genome-scale phylogeny and comparative genomics of the fungal order Sordariales.</title>
        <authorList>
            <consortium name="Lawrence Berkeley National Laboratory"/>
            <person name="Hensen N."/>
            <person name="Bonometti L."/>
            <person name="Westerberg I."/>
            <person name="Brannstrom I.O."/>
            <person name="Guillou S."/>
            <person name="Cros-Aarteil S."/>
            <person name="Calhoun S."/>
            <person name="Haridas S."/>
            <person name="Kuo A."/>
            <person name="Mondo S."/>
            <person name="Pangilinan J."/>
            <person name="Riley R."/>
            <person name="Labutti K."/>
            <person name="Andreopoulos B."/>
            <person name="Lipzen A."/>
            <person name="Chen C."/>
            <person name="Yanf M."/>
            <person name="Daum C."/>
            <person name="Ng V."/>
            <person name="Clum A."/>
            <person name="Steindorff A."/>
            <person name="Ohm R."/>
            <person name="Martin F."/>
            <person name="Silar P."/>
            <person name="Natvig D."/>
            <person name="Lalanne C."/>
            <person name="Gautier V."/>
            <person name="Ament-Velasquez S.L."/>
            <person name="Kruys A."/>
            <person name="Hutchinson M.I."/>
            <person name="Powell A.J."/>
            <person name="Barry K."/>
            <person name="Miller A.N."/>
            <person name="Grigoriev I.V."/>
            <person name="Debuchy R."/>
            <person name="Gladieux P."/>
            <person name="Thoren M.H."/>
            <person name="Johannesson H."/>
        </authorList>
    </citation>
    <scope>NUCLEOTIDE SEQUENCE</scope>
    <source>
        <strain evidence="2">PSN4</strain>
    </source>
</reference>
<keyword evidence="3" id="KW-1185">Reference proteome</keyword>
<evidence type="ECO:0000313" key="3">
    <source>
        <dbReference type="Proteomes" id="UP001239445"/>
    </source>
</evidence>
<sequence length="488" mass="53355">MEQLDHEALRAWVEVTRQVQENHRGRHSEYRRPNASTTRTQGRTQPAPTRHRTRGRPAAGRRPTIVPWSALREQILQALGFCWWLLCSAFRWILELIKIGLRSASVWGSSLGGWGRVIWELLLPGLNLLIRAKVAGAVSVVALGSGAITYAVSMLSGVFPSGAANLNPLHLWNNRGGNSGSFQVPGQHNHALPPADYSTTGGVDYIVVTPTVPAVDSLLGPVVHHLGPVEGRLADVDDLLAQLQMQVPGTQNDIIGLLVNTKSFPSRRPSLFIAPLAWGWAWLSGWNPVSTRAASLEAIAQSAADDRASTASQLARFINATLGAPLETCRRQAADKSSSKIPSMSETLRKHDERVAKAEADTGSWLLPVKRLVGRSPLSGEVMVQLKEDRERIEREGRKRRIQRSQRIAACRALVLVEESLHHISRGCLSDQGALAELVSKSRQVGADAGRRMTWGTASAGAIQGWDKVIIGSGEVYLFTVQKNYKQK</sequence>
<evidence type="ECO:0000256" key="1">
    <source>
        <dbReference type="SAM" id="MobiDB-lite"/>
    </source>
</evidence>
<accession>A0AAJ0F160</accession>
<gene>
    <name evidence="2" type="ORF">QBC47DRAFT_407847</name>
</gene>
<feature type="compositionally biased region" description="Basic and acidic residues" evidence="1">
    <location>
        <begin position="23"/>
        <end position="32"/>
    </location>
</feature>
<dbReference type="AlphaFoldDB" id="A0AAJ0F160"/>
<name>A0AAJ0F160_9PEZI</name>
<comment type="caution">
    <text evidence="2">The sequence shown here is derived from an EMBL/GenBank/DDBJ whole genome shotgun (WGS) entry which is preliminary data.</text>
</comment>
<proteinExistence type="predicted"/>
<feature type="region of interest" description="Disordered" evidence="1">
    <location>
        <begin position="23"/>
        <end position="61"/>
    </location>
</feature>
<feature type="compositionally biased region" description="Polar residues" evidence="1">
    <location>
        <begin position="34"/>
        <end position="44"/>
    </location>
</feature>
<dbReference type="EMBL" id="MU839854">
    <property type="protein sequence ID" value="KAK1749652.1"/>
    <property type="molecule type" value="Genomic_DNA"/>
</dbReference>
<evidence type="ECO:0000313" key="2">
    <source>
        <dbReference type="EMBL" id="KAK1749652.1"/>
    </source>
</evidence>
<dbReference type="Proteomes" id="UP001239445">
    <property type="component" value="Unassembled WGS sequence"/>
</dbReference>
<organism evidence="2 3">
    <name type="scientific">Echria macrotheca</name>
    <dbReference type="NCBI Taxonomy" id="438768"/>
    <lineage>
        <taxon>Eukaryota</taxon>
        <taxon>Fungi</taxon>
        <taxon>Dikarya</taxon>
        <taxon>Ascomycota</taxon>
        <taxon>Pezizomycotina</taxon>
        <taxon>Sordariomycetes</taxon>
        <taxon>Sordariomycetidae</taxon>
        <taxon>Sordariales</taxon>
        <taxon>Schizotheciaceae</taxon>
        <taxon>Echria</taxon>
    </lineage>
</organism>